<evidence type="ECO:0008006" key="4">
    <source>
        <dbReference type="Google" id="ProtNLM"/>
    </source>
</evidence>
<gene>
    <name evidence="2" type="ORF">UX10_C0016G0011</name>
</gene>
<sequence length="847" mass="94845">MNKEDFLDTTNSPKTPIKRPKIKPVAILNVKEHTPSPHILDLKQIQQLVQVPTSSNVWQSNVLHEFIAHPLSSIKKTTNSHTTAPKLPVFKTERGSFNISKHIKGFTRQLKRDVLAFLRHFRRAGLLFGRGVSFPFRVVHIFAQKFSTHADSASKQLRINTRALQEKIRTSIKPKEYIWENIWFKTASAFTATALLIIIPVKVFSAYSNLKENRASVQEQGGNAFQSLKASGSALLTLEDNGAIENIKKALALFSKANGELSEIGPITQTLLRLSPSRYAQFETGKHILRAGELISRALLPITSSLEALKTHGDDPLTNRLLVFQKAIQESLPLMTEANIELRGVKQELLPANYRKEFRMIQGTLGDLEADMRTADPLFKILYEILGGTIDKRYLVILQNNTEMRATGGFIGSFALLDMSRGEIKQIRFPNGGSYDLQGYLKVAVEPPTPLKILRTKWEFQDANWFPDFPASARKLAWFYEKSGGSTVDGVIALDTQILIDLLKLTGPITVPSFNKTISADNAILTIQTEVEINYDRQINEPKRFLGAVIEEIIKKIKTDPSTELPVLSILQNNLSTRHLQLMSFHKEEQQSIIDHDWGGALKNNPGGDYLAIINSNIGGQKTDGVIEQKARLLTSIQNDGTVVNTLTIAREHKGIPGETFYGVANIDYVRVLVPKGSTFINTTGFSYPEENMVKISEEHYAADKDLANEETNQKTDEASGTIINEQFDKTAFANWIITKPGETSVATITYRLPLNVFKTSEKSLAASLNTLFGNSDEQLIKYSLLIQKQAGMEKNNFSHHLQLPPQTEVVWMTPSNWSRQADLSYETSIQSQNDIFNGFIGRLIKN</sequence>
<dbReference type="Pfam" id="PF13196">
    <property type="entry name" value="DUF4012"/>
    <property type="match status" value="1"/>
</dbReference>
<evidence type="ECO:0000256" key="1">
    <source>
        <dbReference type="SAM" id="MobiDB-lite"/>
    </source>
</evidence>
<feature type="region of interest" description="Disordered" evidence="1">
    <location>
        <begin position="1"/>
        <end position="20"/>
    </location>
</feature>
<dbReference type="EMBL" id="LCKX01000016">
    <property type="protein sequence ID" value="KKU07056.1"/>
    <property type="molecule type" value="Genomic_DNA"/>
</dbReference>
<proteinExistence type="predicted"/>
<reference evidence="2 3" key="1">
    <citation type="journal article" date="2015" name="Nature">
        <title>rRNA introns, odd ribosomes, and small enigmatic genomes across a large radiation of phyla.</title>
        <authorList>
            <person name="Brown C.T."/>
            <person name="Hug L.A."/>
            <person name="Thomas B.C."/>
            <person name="Sharon I."/>
            <person name="Castelle C.J."/>
            <person name="Singh A."/>
            <person name="Wilkins M.J."/>
            <person name="Williams K.H."/>
            <person name="Banfield J.F."/>
        </authorList>
    </citation>
    <scope>NUCLEOTIDE SEQUENCE [LARGE SCALE GENOMIC DNA]</scope>
</reference>
<protein>
    <recommendedName>
        <fullName evidence="4">DUF4012 domain-containing protein</fullName>
    </recommendedName>
</protein>
<dbReference type="InterPro" id="IPR025101">
    <property type="entry name" value="DUF4012"/>
</dbReference>
<name>A0A0G1MFE3_9BACT</name>
<accession>A0A0G1MFE3</accession>
<comment type="caution">
    <text evidence="2">The sequence shown here is derived from an EMBL/GenBank/DDBJ whole genome shotgun (WGS) entry which is preliminary data.</text>
</comment>
<evidence type="ECO:0000313" key="2">
    <source>
        <dbReference type="EMBL" id="KKU07056.1"/>
    </source>
</evidence>
<dbReference type="Proteomes" id="UP000033999">
    <property type="component" value="Unassembled WGS sequence"/>
</dbReference>
<evidence type="ECO:0000313" key="3">
    <source>
        <dbReference type="Proteomes" id="UP000033999"/>
    </source>
</evidence>
<dbReference type="AlphaFoldDB" id="A0A0G1MFE3"/>
<organism evidence="2 3">
    <name type="scientific">Candidatus Magasanikbacteria bacterium GW2011_GWA2_45_39</name>
    <dbReference type="NCBI Taxonomy" id="1619041"/>
    <lineage>
        <taxon>Bacteria</taxon>
        <taxon>Candidatus Magasanikiibacteriota</taxon>
    </lineage>
</organism>